<reference evidence="2" key="2">
    <citation type="submission" date="2021-11" db="EMBL/GenBank/DDBJ databases">
        <authorList>
            <consortium name="Genoscope - CEA"/>
            <person name="William W."/>
        </authorList>
    </citation>
    <scope>NUCLEOTIDE SEQUENCE</scope>
</reference>
<sequence>MSRALRELERDLAATRQTRAAVAAGDVVDMEDPDVHATDDAFLNRPTLFDDLARTEARDELAEEDARAAADAARHACLREALAEAVARAAQAVAFRLPDDVAKQVGQFAVDADCLRDEFCACGQVGNFAVDAGYLCACGPVRAPTLKFGAVPRVTLVSCATCGKCRALSSGPGELDVVDAGSPPGFLLSRHFARVAICRHKDSAAGVPIVQRSPDSVWHNFRAAVADEWVTGTARYRVTLGCIMRGAVAIGVASARAKINDTNHWIPGGELETVAFVSGAEDVTPGLYGRLHCDKNCPAGARCQRCADGVHLLPHKPWREELRTGDVVEVVIQLRDVQFIVNNRLVGHLPKPAGRLRVCVGLMYARDTVRIDRL</sequence>
<evidence type="ECO:0000313" key="3">
    <source>
        <dbReference type="Proteomes" id="UP000789595"/>
    </source>
</evidence>
<keyword evidence="3" id="KW-1185">Reference proteome</keyword>
<proteinExistence type="predicted"/>
<evidence type="ECO:0000313" key="1">
    <source>
        <dbReference type="EMBL" id="CAE0702501.1"/>
    </source>
</evidence>
<organism evidence="1">
    <name type="scientific">Pelagomonas calceolata</name>
    <dbReference type="NCBI Taxonomy" id="35677"/>
    <lineage>
        <taxon>Eukaryota</taxon>
        <taxon>Sar</taxon>
        <taxon>Stramenopiles</taxon>
        <taxon>Ochrophyta</taxon>
        <taxon>Pelagophyceae</taxon>
        <taxon>Pelagomonadales</taxon>
        <taxon>Pelagomonadaceae</taxon>
        <taxon>Pelagomonas</taxon>
    </lineage>
</organism>
<dbReference type="EMBL" id="CAKKNE010000005">
    <property type="protein sequence ID" value="CAH0375760.1"/>
    <property type="molecule type" value="Genomic_DNA"/>
</dbReference>
<evidence type="ECO:0000313" key="2">
    <source>
        <dbReference type="EMBL" id="CAH0375760.1"/>
    </source>
</evidence>
<protein>
    <submittedName>
        <fullName evidence="1">Uncharacterized protein</fullName>
    </submittedName>
</protein>
<name>A0A7S4A3Q6_9STRA</name>
<dbReference type="AlphaFoldDB" id="A0A7S4A3Q6"/>
<reference evidence="1" key="1">
    <citation type="submission" date="2021-01" db="EMBL/GenBank/DDBJ databases">
        <authorList>
            <person name="Corre E."/>
            <person name="Pelletier E."/>
            <person name="Niang G."/>
            <person name="Scheremetjew M."/>
            <person name="Finn R."/>
            <person name="Kale V."/>
            <person name="Holt S."/>
            <person name="Cochrane G."/>
            <person name="Meng A."/>
            <person name="Brown T."/>
            <person name="Cohen L."/>
        </authorList>
    </citation>
    <scope>NUCLEOTIDE SEQUENCE</scope>
    <source>
        <strain evidence="1">CCMP1756</strain>
    </source>
</reference>
<dbReference type="Proteomes" id="UP000789595">
    <property type="component" value="Unassembled WGS sequence"/>
</dbReference>
<gene>
    <name evidence="1" type="ORF">PCAL00307_LOCUS17946</name>
    <name evidence="2" type="ORF">PECAL_5P03030</name>
</gene>
<accession>A0A7S4A3Q6</accession>
<dbReference type="EMBL" id="HBIW01020833">
    <property type="protein sequence ID" value="CAE0702501.1"/>
    <property type="molecule type" value="Transcribed_RNA"/>
</dbReference>